<name>A0A9D3LXW4_ANGAN</name>
<reference evidence="1" key="1">
    <citation type="submission" date="2021-01" db="EMBL/GenBank/DDBJ databases">
        <title>A chromosome-scale assembly of European eel, Anguilla anguilla.</title>
        <authorList>
            <person name="Henkel C."/>
            <person name="Jong-Raadsen S.A."/>
            <person name="Dufour S."/>
            <person name="Weltzien F.-A."/>
            <person name="Palstra A.P."/>
            <person name="Pelster B."/>
            <person name="Spaink H.P."/>
            <person name="Van Den Thillart G.E."/>
            <person name="Jansen H."/>
            <person name="Zahm M."/>
            <person name="Klopp C."/>
            <person name="Cedric C."/>
            <person name="Louis A."/>
            <person name="Berthelot C."/>
            <person name="Parey E."/>
            <person name="Roest Crollius H."/>
            <person name="Montfort J."/>
            <person name="Robinson-Rechavi M."/>
            <person name="Bucao C."/>
            <person name="Bouchez O."/>
            <person name="Gislard M."/>
            <person name="Lluch J."/>
            <person name="Milhes M."/>
            <person name="Lampietro C."/>
            <person name="Lopez Roques C."/>
            <person name="Donnadieu C."/>
            <person name="Braasch I."/>
            <person name="Desvignes T."/>
            <person name="Postlethwait J."/>
            <person name="Bobe J."/>
            <person name="Guiguen Y."/>
            <person name="Dirks R."/>
        </authorList>
    </citation>
    <scope>NUCLEOTIDE SEQUENCE</scope>
    <source>
        <strain evidence="1">Tag_6206</strain>
        <tissue evidence="1">Liver</tissue>
    </source>
</reference>
<dbReference type="Proteomes" id="UP001044222">
    <property type="component" value="Chromosome 11"/>
</dbReference>
<organism evidence="1 2">
    <name type="scientific">Anguilla anguilla</name>
    <name type="common">European freshwater eel</name>
    <name type="synonym">Muraena anguilla</name>
    <dbReference type="NCBI Taxonomy" id="7936"/>
    <lineage>
        <taxon>Eukaryota</taxon>
        <taxon>Metazoa</taxon>
        <taxon>Chordata</taxon>
        <taxon>Craniata</taxon>
        <taxon>Vertebrata</taxon>
        <taxon>Euteleostomi</taxon>
        <taxon>Actinopterygii</taxon>
        <taxon>Neopterygii</taxon>
        <taxon>Teleostei</taxon>
        <taxon>Anguilliformes</taxon>
        <taxon>Anguillidae</taxon>
        <taxon>Anguilla</taxon>
    </lineage>
</organism>
<comment type="caution">
    <text evidence="1">The sequence shown here is derived from an EMBL/GenBank/DDBJ whole genome shotgun (WGS) entry which is preliminary data.</text>
</comment>
<proteinExistence type="predicted"/>
<dbReference type="AlphaFoldDB" id="A0A9D3LXW4"/>
<gene>
    <name evidence="1" type="ORF">ANANG_G00201050</name>
</gene>
<sequence>MQQPSLFVDYTQAYPRQRERKQRLLRLWLLSAGGRLSKPLSLRRVLFRELLRYWCNSTRCASADCSATTWLHRLFLSHTDRHSHARV</sequence>
<evidence type="ECO:0000313" key="2">
    <source>
        <dbReference type="Proteomes" id="UP001044222"/>
    </source>
</evidence>
<protein>
    <submittedName>
        <fullName evidence="1">Uncharacterized protein</fullName>
    </submittedName>
</protein>
<accession>A0A9D3LXW4</accession>
<evidence type="ECO:0000313" key="1">
    <source>
        <dbReference type="EMBL" id="KAG5839071.1"/>
    </source>
</evidence>
<feature type="non-terminal residue" evidence="1">
    <location>
        <position position="87"/>
    </location>
</feature>
<dbReference type="EMBL" id="JAFIRN010000011">
    <property type="protein sequence ID" value="KAG5839071.1"/>
    <property type="molecule type" value="Genomic_DNA"/>
</dbReference>
<keyword evidence="2" id="KW-1185">Reference proteome</keyword>